<dbReference type="PANTHER" id="PTHR44927:SF1">
    <property type="entry name" value="FK506-BINDING PROTEIN 15"/>
    <property type="match status" value="1"/>
</dbReference>
<dbReference type="AlphaFoldDB" id="A0A2H1WAH6"/>
<feature type="coiled-coil region" evidence="1">
    <location>
        <begin position="455"/>
        <end position="493"/>
    </location>
</feature>
<sequence length="536" mass="60529">MLETEEVDDDFFTPVAGASLANIFGSAVKISEEKSNESLKYVPPKPQNIPPKQEPTKSTECIFACALIGHEWFNNIYTSRGKIGFAIVKIQKTAIHNIVLYDSNKTTLSCTTVSNNLEITIKNNTYISYYDNLKKYWSIYGTKDEVDKIAEHLSKLDVKIQYSSYTEQGPPEPAKADTKTNAPSEQSEKIDKGSDTDSSINRKTKASILNRMANMGHSVLPTRTVSVERTSDSSDTMETEIQPKHVRHKPVKSVIKKSNIENVTEAQLVRETHQSTIVPKTEPVANIPFYPASGSQLIPISSTNIITGPNADFGMFMSEQRISNSELRINMNRITDKVDSVLDKISKFEQRESSNIQTDILMKLLSEYENKIKVYEELLKSRNVNNTETVTASNLCQNDNQIEILTKKISELERINQNKTSEISHLQGAIELLKSQYAEEKVKQDKNEGALQQKIINLESSLQRKDDELTEIREKLDNKTNDVEDNIEDKVKNIMNVTFQTVSSKFDNNEVYSGVLVKQIIGAIIKKITMQTLREL</sequence>
<dbReference type="PANTHER" id="PTHR44927">
    <property type="entry name" value="FK506-BINDING PROTEIN 15"/>
    <property type="match status" value="1"/>
</dbReference>
<keyword evidence="1" id="KW-0175">Coiled coil</keyword>
<protein>
    <submittedName>
        <fullName evidence="3">SFRICE_008814</fullName>
    </submittedName>
</protein>
<feature type="region of interest" description="Disordered" evidence="2">
    <location>
        <begin position="226"/>
        <end position="251"/>
    </location>
</feature>
<gene>
    <name evidence="3" type="ORF">SFRICE_008814</name>
</gene>
<reference evidence="3" key="1">
    <citation type="submission" date="2016-07" db="EMBL/GenBank/DDBJ databases">
        <authorList>
            <person name="Bretaudeau A."/>
        </authorList>
    </citation>
    <scope>NUCLEOTIDE SEQUENCE</scope>
    <source>
        <strain evidence="3">Rice</strain>
        <tissue evidence="3">Whole body</tissue>
    </source>
</reference>
<evidence type="ECO:0000256" key="1">
    <source>
        <dbReference type="SAM" id="Coils"/>
    </source>
</evidence>
<organism evidence="3">
    <name type="scientific">Spodoptera frugiperda</name>
    <name type="common">Fall armyworm</name>
    <dbReference type="NCBI Taxonomy" id="7108"/>
    <lineage>
        <taxon>Eukaryota</taxon>
        <taxon>Metazoa</taxon>
        <taxon>Ecdysozoa</taxon>
        <taxon>Arthropoda</taxon>
        <taxon>Hexapoda</taxon>
        <taxon>Insecta</taxon>
        <taxon>Pterygota</taxon>
        <taxon>Neoptera</taxon>
        <taxon>Endopterygota</taxon>
        <taxon>Lepidoptera</taxon>
        <taxon>Glossata</taxon>
        <taxon>Ditrysia</taxon>
        <taxon>Noctuoidea</taxon>
        <taxon>Noctuidae</taxon>
        <taxon>Amphipyrinae</taxon>
        <taxon>Spodoptera</taxon>
    </lineage>
</organism>
<proteinExistence type="predicted"/>
<feature type="region of interest" description="Disordered" evidence="2">
    <location>
        <begin position="164"/>
        <end position="201"/>
    </location>
</feature>
<evidence type="ECO:0000313" key="3">
    <source>
        <dbReference type="EMBL" id="SOQ50089.1"/>
    </source>
</evidence>
<evidence type="ECO:0000256" key="2">
    <source>
        <dbReference type="SAM" id="MobiDB-lite"/>
    </source>
</evidence>
<accession>A0A2H1WAH6</accession>
<dbReference type="EMBL" id="ODYU01007381">
    <property type="protein sequence ID" value="SOQ50089.1"/>
    <property type="molecule type" value="Genomic_DNA"/>
</dbReference>
<feature type="compositionally biased region" description="Basic and acidic residues" evidence="2">
    <location>
        <begin position="186"/>
        <end position="195"/>
    </location>
</feature>
<feature type="compositionally biased region" description="Polar residues" evidence="2">
    <location>
        <begin position="226"/>
        <end position="236"/>
    </location>
</feature>
<name>A0A2H1WAH6_SPOFR</name>
<feature type="coiled-coil region" evidence="1">
    <location>
        <begin position="331"/>
        <end position="422"/>
    </location>
</feature>